<dbReference type="Proteomes" id="UP000247152">
    <property type="component" value="Unassembled WGS sequence"/>
</dbReference>
<reference evidence="1 2" key="1">
    <citation type="submission" date="2018-05" db="EMBL/GenBank/DDBJ databases">
        <title>Legionella qingyii sp.nov., whole genome shotgun sequence.</title>
        <authorList>
            <person name="Wu H."/>
            <person name="Zhu Q."/>
            <person name="Hu C."/>
        </authorList>
    </citation>
    <scope>NUCLEOTIDE SEQUENCE [LARGE SCALE GENOMIC DNA]</scope>
    <source>
        <strain evidence="1 2">HEB18</strain>
    </source>
</reference>
<dbReference type="EMBL" id="QHJG01000004">
    <property type="protein sequence ID" value="PWY57091.1"/>
    <property type="molecule type" value="Genomic_DNA"/>
</dbReference>
<proteinExistence type="predicted"/>
<sequence>MAVTEVVVIYFTGFCRLAVFLEQQSEEKMIIRHGIFVVVSGYFLARSDIHKPTHVVHSLISHLLVIINKVFLVMRDTLLRGITVDVAKLNRFGHVAVVL</sequence>
<gene>
    <name evidence="1" type="ORF">DGG96_03640</name>
</gene>
<comment type="caution">
    <text evidence="1">The sequence shown here is derived from an EMBL/GenBank/DDBJ whole genome shotgun (WGS) entry which is preliminary data.</text>
</comment>
<protein>
    <submittedName>
        <fullName evidence="1">Uncharacterized protein</fullName>
    </submittedName>
</protein>
<evidence type="ECO:0000313" key="1">
    <source>
        <dbReference type="EMBL" id="PWY57091.1"/>
    </source>
</evidence>
<dbReference type="RefSeq" id="WP_110141617.1">
    <property type="nucleotide sequence ID" value="NZ_QHJG01000004.1"/>
</dbReference>
<organism evidence="1 2">
    <name type="scientific">Legionella qingyii</name>
    <dbReference type="NCBI Taxonomy" id="2184757"/>
    <lineage>
        <taxon>Bacteria</taxon>
        <taxon>Pseudomonadati</taxon>
        <taxon>Pseudomonadota</taxon>
        <taxon>Gammaproteobacteria</taxon>
        <taxon>Legionellales</taxon>
        <taxon>Legionellaceae</taxon>
        <taxon>Legionella</taxon>
    </lineage>
</organism>
<dbReference type="AlphaFoldDB" id="A0A317U662"/>
<evidence type="ECO:0000313" key="2">
    <source>
        <dbReference type="Proteomes" id="UP000247152"/>
    </source>
</evidence>
<name>A0A317U662_9GAMM</name>
<accession>A0A317U662</accession>